<organism evidence="1 2">
    <name type="scientific">Coraliomargarita algicola</name>
    <dbReference type="NCBI Taxonomy" id="3092156"/>
    <lineage>
        <taxon>Bacteria</taxon>
        <taxon>Pseudomonadati</taxon>
        <taxon>Verrucomicrobiota</taxon>
        <taxon>Opitutia</taxon>
        <taxon>Puniceicoccales</taxon>
        <taxon>Coraliomargaritaceae</taxon>
        <taxon>Coraliomargarita</taxon>
    </lineage>
</organism>
<evidence type="ECO:0000313" key="2">
    <source>
        <dbReference type="Proteomes" id="UP001324993"/>
    </source>
</evidence>
<reference evidence="1 2" key="1">
    <citation type="submission" date="2023-11" db="EMBL/GenBank/DDBJ databases">
        <title>Coraliomargarita sp. nov., isolated from marine algae.</title>
        <authorList>
            <person name="Lee J.K."/>
            <person name="Baek J.H."/>
            <person name="Kim J.M."/>
            <person name="Choi D.G."/>
            <person name="Jeon C.O."/>
        </authorList>
    </citation>
    <scope>NUCLEOTIDE SEQUENCE [LARGE SCALE GENOMIC DNA]</scope>
    <source>
        <strain evidence="1 2">J2-16</strain>
    </source>
</reference>
<dbReference type="RefSeq" id="WP_319832973.1">
    <property type="nucleotide sequence ID" value="NZ_CP138858.1"/>
</dbReference>
<keyword evidence="2" id="KW-1185">Reference proteome</keyword>
<dbReference type="EMBL" id="CP138858">
    <property type="protein sequence ID" value="WPJ96109.1"/>
    <property type="molecule type" value="Genomic_DNA"/>
</dbReference>
<protein>
    <submittedName>
        <fullName evidence="1">Uncharacterized protein</fullName>
    </submittedName>
</protein>
<gene>
    <name evidence="1" type="ORF">SH580_00150</name>
</gene>
<dbReference type="Proteomes" id="UP001324993">
    <property type="component" value="Chromosome"/>
</dbReference>
<accession>A0ABZ0RT13</accession>
<name>A0ABZ0RT13_9BACT</name>
<proteinExistence type="predicted"/>
<sequence>MSFAFNFDKVFKTFLLCTLTVGGAQLGAETSLALNGDIPPPQVKLPANPLVFPEEFNWEIGLWKQTRAGHTRPVANLKETHSGRVAANRLFVANYLGAMEPKQSTRILKALRELQVTDGSARHGCMQTYYEEDRPVDTNASFFIGLQLIALERTASQRLEPEAQVLLKDILADLAVWFRHEAKQRSYYYPNKYMGDLVCAWLLQEDVSATDADARQLLDIMEEAARYWADENWGWGEHMSDNYGPLLVEQLSTLLLFQRHLPDEVYAMYKQLFDELNTIAYMYRDGPRVPVIRSYFGTRKPDLPQYHTNIMPVSAQSRENVEKLARGDVRIAQGDLFYRLGWRELVNVQSKRRDYFEIPCYDGAVAHSWVTDDARLGTMSRYPIMANTDQMGWGLSWQTMPLAFATSGDGWGFARWTSREGDKVRSHPAGSHRGGYLDTVLSSAVNYPIVGETYGLQQGPDALVARMMPAVATAWNELSDEIVFTGSDFSVIEENLDGDVPRLIVKAGEDILTVQYLALSHRAQPQVYQEGKQFSWRVSWDQEDLKARPYVAGAWILSWGREVAPVPSAKQIKVRGIPSGVAWQMDWPLPDGRKAVEFSHAKETTLKLVPAQ</sequence>
<evidence type="ECO:0000313" key="1">
    <source>
        <dbReference type="EMBL" id="WPJ96109.1"/>
    </source>
</evidence>